<feature type="domain" description="Isopropylmalate dehydrogenase-like" evidence="8">
    <location>
        <begin position="11"/>
        <end position="358"/>
    </location>
</feature>
<dbReference type="InterPro" id="IPR050501">
    <property type="entry name" value="ICDH/IPMDH"/>
</dbReference>
<evidence type="ECO:0000256" key="4">
    <source>
        <dbReference type="ARBA" id="ARBA00022723"/>
    </source>
</evidence>
<comment type="cofactor">
    <cofactor evidence="2">
        <name>Mg(2+)</name>
        <dbReference type="ChEBI" id="CHEBI:18420"/>
    </cofactor>
</comment>
<comment type="similarity">
    <text evidence="3">Belongs to the isocitrate and isopropylmalate dehydrogenases family.</text>
</comment>
<keyword evidence="6" id="KW-0520">NAD</keyword>
<dbReference type="GO" id="GO:0016491">
    <property type="term" value="F:oxidoreductase activity"/>
    <property type="evidence" value="ECO:0007669"/>
    <property type="project" value="UniProtKB-KW"/>
</dbReference>
<proteinExistence type="inferred from homology"/>
<evidence type="ECO:0000256" key="5">
    <source>
        <dbReference type="ARBA" id="ARBA00023002"/>
    </source>
</evidence>
<dbReference type="PANTHER" id="PTHR43275:SF1">
    <property type="entry name" value="D-MALATE DEHYDROGENASE [DECARBOXYLATING]"/>
    <property type="match status" value="1"/>
</dbReference>
<keyword evidence="5" id="KW-0560">Oxidoreductase</keyword>
<evidence type="ECO:0000256" key="7">
    <source>
        <dbReference type="ARBA" id="ARBA00023211"/>
    </source>
</evidence>
<reference evidence="9" key="1">
    <citation type="submission" date="2017-12" db="EMBL/GenBank/DDBJ databases">
        <title>Genome Sequencing Reveals a Rich Biosynthetic Potential.</title>
        <authorList>
            <person name="Bertrand R.L."/>
            <person name="Abdel-Hameed M.E."/>
            <person name="Sorensen J.L."/>
        </authorList>
    </citation>
    <scope>NUCLEOTIDE SEQUENCE</scope>
</reference>
<keyword evidence="4" id="KW-0479">Metal-binding</keyword>
<evidence type="ECO:0000256" key="6">
    <source>
        <dbReference type="ARBA" id="ARBA00023027"/>
    </source>
</evidence>
<dbReference type="GO" id="GO:0046872">
    <property type="term" value="F:metal ion binding"/>
    <property type="evidence" value="ECO:0007669"/>
    <property type="project" value="UniProtKB-KW"/>
</dbReference>
<dbReference type="EMBL" id="MG777508">
    <property type="protein sequence ID" value="AUW31372.1"/>
    <property type="molecule type" value="Genomic_DNA"/>
</dbReference>
<comment type="cofactor">
    <cofactor evidence="1">
        <name>Mn(2+)</name>
        <dbReference type="ChEBI" id="CHEBI:29035"/>
    </cofactor>
</comment>
<dbReference type="InterPro" id="IPR024084">
    <property type="entry name" value="IsoPropMal-DH-like_dom"/>
</dbReference>
<organism evidence="9">
    <name type="scientific">Cladonia uncialis subsp. uncialis</name>
    <dbReference type="NCBI Taxonomy" id="180999"/>
    <lineage>
        <taxon>Eukaryota</taxon>
        <taxon>Fungi</taxon>
        <taxon>Dikarya</taxon>
        <taxon>Ascomycota</taxon>
        <taxon>Pezizomycotina</taxon>
        <taxon>Lecanoromycetes</taxon>
        <taxon>OSLEUM clade</taxon>
        <taxon>Lecanoromycetidae</taxon>
        <taxon>Lecanorales</taxon>
        <taxon>Lecanorineae</taxon>
        <taxon>Cladoniaceae</taxon>
        <taxon>Cladonia</taxon>
    </lineage>
</organism>
<protein>
    <submittedName>
        <fullName evidence="9">Putative isocitrate dehydrogenase</fullName>
    </submittedName>
</protein>
<evidence type="ECO:0000313" key="9">
    <source>
        <dbReference type="EMBL" id="AUW31372.1"/>
    </source>
</evidence>
<evidence type="ECO:0000256" key="1">
    <source>
        <dbReference type="ARBA" id="ARBA00001936"/>
    </source>
</evidence>
<keyword evidence="7" id="KW-0464">Manganese</keyword>
<dbReference type="Pfam" id="PF00180">
    <property type="entry name" value="Iso_dh"/>
    <property type="match status" value="1"/>
</dbReference>
<evidence type="ECO:0000256" key="2">
    <source>
        <dbReference type="ARBA" id="ARBA00001946"/>
    </source>
</evidence>
<dbReference type="AlphaFoldDB" id="A0A2K9YEV8"/>
<dbReference type="Gene3D" id="3.40.718.10">
    <property type="entry name" value="Isopropylmalate Dehydrogenase"/>
    <property type="match status" value="1"/>
</dbReference>
<evidence type="ECO:0000259" key="8">
    <source>
        <dbReference type="SMART" id="SM01329"/>
    </source>
</evidence>
<dbReference type="PANTHER" id="PTHR43275">
    <property type="entry name" value="D-MALATE DEHYDROGENASE [DECARBOXYLATING]"/>
    <property type="match status" value="1"/>
</dbReference>
<dbReference type="SMART" id="SM01329">
    <property type="entry name" value="Iso_dh"/>
    <property type="match status" value="1"/>
</dbReference>
<evidence type="ECO:0000256" key="3">
    <source>
        <dbReference type="ARBA" id="ARBA00007769"/>
    </source>
</evidence>
<dbReference type="SUPFAM" id="SSF53659">
    <property type="entry name" value="Isocitrate/Isopropylmalate dehydrogenase-like"/>
    <property type="match status" value="1"/>
</dbReference>
<sequence length="369" mass="41572">MSESMRTLPARVGYTASRGTGKELADVFERVMKCLSSRYSISIELHRSPRVFHSYNSLVSDCGNQTDIERETTEDVKQYENFCWTQAAQGTQVMFRTAINAQSLYLVRQHLQAVKVEYFNRGENTLLLVRDESQGFYTGIMPQIFRSNKHDLKEDTIFRTCSFSKFLTRRIIEYSISRAREFWGPNGVESVNMVYTFHLFDGVFSTWALEWSKHFGIPVTFIQPDTANRNLLASGGVRGRQLMIASNEWADIMHVILLDMFGKGTQEARCTENVYLHPDLKGLTEFQTVHGSADDIEGLGKVNPTATLRAAAAILERHAHCKGAVGAMEHTLDVLKEKGVLTADQNGNSSTSEVVDTALEVIGRYVSKE</sequence>
<name>A0A2K9YEV8_CLAUC</name>
<accession>A0A2K9YEV8</accession>